<accession>A0A1R1B671</accession>
<evidence type="ECO:0000313" key="1">
    <source>
        <dbReference type="EMBL" id="OME95067.1"/>
    </source>
</evidence>
<organism evidence="1 2">
    <name type="scientific">Paenibacillus lautus</name>
    <name type="common">Bacillus lautus</name>
    <dbReference type="NCBI Taxonomy" id="1401"/>
    <lineage>
        <taxon>Bacteria</taxon>
        <taxon>Bacillati</taxon>
        <taxon>Bacillota</taxon>
        <taxon>Bacilli</taxon>
        <taxon>Bacillales</taxon>
        <taxon>Paenibacillaceae</taxon>
        <taxon>Paenibacillus</taxon>
    </lineage>
</organism>
<reference evidence="1 2" key="1">
    <citation type="submission" date="2016-11" db="EMBL/GenBank/DDBJ databases">
        <title>Paenibacillus species isolates.</title>
        <authorList>
            <person name="Beno S.M."/>
        </authorList>
    </citation>
    <scope>NUCLEOTIDE SEQUENCE [LARGE SCALE GENOMIC DNA]</scope>
    <source>
        <strain evidence="1 2">FSL F4-0100</strain>
    </source>
</reference>
<dbReference type="OrthoDB" id="2087371at2"/>
<protein>
    <submittedName>
        <fullName evidence="1">Uncharacterized protein</fullName>
    </submittedName>
</protein>
<gene>
    <name evidence="1" type="ORF">BK123_08240</name>
</gene>
<sequence>MRRLPELFVKQWDYDHIGQAAPKVSLHQLDEDTIHCILTFELEQEIQQDDWQMRLEPAFLPHFHWAPHVTPTSRHVMDQHCFRSPALIVHDDTRTLMLIPDLDLITKDADARWYMDLDAPNNLLVLGMSRTRVSDHVLFEKVNGASYPPGTIRIGFYLKMMEADQAVFNPWRLVLQFLWDRWGHTQFRHSIYDEVHLDHYVSHAYEWAFRHWKDTVWQEFEWDGRNVGAAVFIADVSQSPNYPGVPNERESRSVWNQAWFSSLRSAQGICRYGREQGDSELVRKALLMKELALAAPQRGGFFPAVIATEMKRVVVDGQEVNRSGNWASAFWGNSNRNPADPWGSIADAPYHVLDMSWTALLMLRWFDELEPDPRLLEYAVRYADALVPLQDAKGYFPAWLNQDTLAPLDILRESPETSLSVTFLLKLHELRPDSKYKEAAQRALEVVMKEIVPTGRWEDFETYWSCCGYGREDLPGNKVARNNMFKQCNFSMFWTAEALYHMYKMSGNPTYLNVGQCVLDEMLMTQASWQPPYLYVDVLGGFGVMNCDGEWNDARQSLFAELILQYGMELDLPEYIERGIAALQASFVMMYCPENEKTKQQWERAYPFFNEKDYGFMMENYGHDGVVDEEGRGMGTFTIFDWGNGAAAEAYLRIKDHLGQTLKERYGYDITY</sequence>
<proteinExistence type="predicted"/>
<dbReference type="RefSeq" id="WP_076321885.1">
    <property type="nucleotide sequence ID" value="NZ_MRTF01000002.1"/>
</dbReference>
<dbReference type="EMBL" id="MRTF01000002">
    <property type="protein sequence ID" value="OME95067.1"/>
    <property type="molecule type" value="Genomic_DNA"/>
</dbReference>
<dbReference type="InterPro" id="IPR008930">
    <property type="entry name" value="Terpenoid_cyclase/PrenylTrfase"/>
</dbReference>
<dbReference type="SUPFAM" id="SSF48239">
    <property type="entry name" value="Terpenoid cyclases/Protein prenyltransferases"/>
    <property type="match status" value="1"/>
</dbReference>
<dbReference type="AlphaFoldDB" id="A0A1R1B671"/>
<comment type="caution">
    <text evidence="1">The sequence shown here is derived from an EMBL/GenBank/DDBJ whole genome shotgun (WGS) entry which is preliminary data.</text>
</comment>
<dbReference type="STRING" id="1401.BK123_08240"/>
<name>A0A1R1B671_PAELA</name>
<dbReference type="Proteomes" id="UP000187074">
    <property type="component" value="Unassembled WGS sequence"/>
</dbReference>
<evidence type="ECO:0000313" key="2">
    <source>
        <dbReference type="Proteomes" id="UP000187074"/>
    </source>
</evidence>